<protein>
    <recommendedName>
        <fullName evidence="4">DUF4352 domain-containing protein</fullName>
    </recommendedName>
</protein>
<dbReference type="AlphaFoldDB" id="A0AAJ5X7L7"/>
<evidence type="ECO:0008006" key="4">
    <source>
        <dbReference type="Google" id="ProtNLM"/>
    </source>
</evidence>
<organism evidence="2 3">
    <name type="scientific">Candidatus Andeanibacterium colombiense</name>
    <dbReference type="NCBI Taxonomy" id="3121345"/>
    <lineage>
        <taxon>Bacteria</taxon>
        <taxon>Pseudomonadati</taxon>
        <taxon>Pseudomonadota</taxon>
        <taxon>Alphaproteobacteria</taxon>
        <taxon>Sphingomonadales</taxon>
        <taxon>Sphingomonadaceae</taxon>
        <taxon>Candidatus Andeanibacterium</taxon>
    </lineage>
</organism>
<feature type="signal peptide" evidence="1">
    <location>
        <begin position="1"/>
        <end position="20"/>
    </location>
</feature>
<feature type="chain" id="PRO_5042598644" description="DUF4352 domain-containing protein" evidence="1">
    <location>
        <begin position="21"/>
        <end position="156"/>
    </location>
</feature>
<dbReference type="Proteomes" id="UP001218362">
    <property type="component" value="Chromosome"/>
</dbReference>
<evidence type="ECO:0000256" key="1">
    <source>
        <dbReference type="SAM" id="SignalP"/>
    </source>
</evidence>
<gene>
    <name evidence="2" type="ORF">P0Y56_02685</name>
</gene>
<reference evidence="2" key="1">
    <citation type="submission" date="2023-03" db="EMBL/GenBank/DDBJ databases">
        <title>Andean soil-derived lignocellulolytic bacterial consortium as a source of novel taxa and putative plastic-active enzymes.</title>
        <authorList>
            <person name="Diaz-Garcia L."/>
            <person name="Chuvochina M."/>
            <person name="Feuerriegel G."/>
            <person name="Bunk B."/>
            <person name="Sproer C."/>
            <person name="Streit W.R."/>
            <person name="Rodriguez L.M."/>
            <person name="Overmann J."/>
            <person name="Jimenez D.J."/>
        </authorList>
    </citation>
    <scope>NUCLEOTIDE SEQUENCE</scope>
    <source>
        <strain evidence="2">MAG 26</strain>
    </source>
</reference>
<evidence type="ECO:0000313" key="2">
    <source>
        <dbReference type="EMBL" id="WEK47206.1"/>
    </source>
</evidence>
<dbReference type="KEGG" id="acob:P0Y56_02685"/>
<evidence type="ECO:0000313" key="3">
    <source>
        <dbReference type="Proteomes" id="UP001218362"/>
    </source>
</evidence>
<proteinExistence type="predicted"/>
<name>A0AAJ5X7L7_9SPHN</name>
<dbReference type="EMBL" id="CP119316">
    <property type="protein sequence ID" value="WEK47206.1"/>
    <property type="molecule type" value="Genomic_DNA"/>
</dbReference>
<accession>A0AAJ5X7L7</accession>
<keyword evidence="1" id="KW-0732">Signal</keyword>
<sequence>MIKRLLLLSACLLLPAPASAAGDGVTLGKLTAQLYYKNSGTLSRDVLNRTPPVSFWNTGAGEGDVQEPAEDMVVSVTLANASDDGVFLDETLELWVTDARGKQIARRNFKGILVPYNGKVANPLWLQDIQCAGRLTFHAKFRGKEVRGQVSMDCGE</sequence>